<name>A0A1D6IV70_MAIZE</name>
<organism evidence="1">
    <name type="scientific">Zea mays</name>
    <name type="common">Maize</name>
    <dbReference type="NCBI Taxonomy" id="4577"/>
    <lineage>
        <taxon>Eukaryota</taxon>
        <taxon>Viridiplantae</taxon>
        <taxon>Streptophyta</taxon>
        <taxon>Embryophyta</taxon>
        <taxon>Tracheophyta</taxon>
        <taxon>Spermatophyta</taxon>
        <taxon>Magnoliopsida</taxon>
        <taxon>Liliopsida</taxon>
        <taxon>Poales</taxon>
        <taxon>Poaceae</taxon>
        <taxon>PACMAD clade</taxon>
        <taxon>Panicoideae</taxon>
        <taxon>Andropogonodae</taxon>
        <taxon>Andropogoneae</taxon>
        <taxon>Tripsacinae</taxon>
        <taxon>Zea</taxon>
    </lineage>
</organism>
<sequence>MDLSGFLHIRKAGRAVLNSIFLLTVVLW</sequence>
<proteinExistence type="predicted"/>
<gene>
    <name evidence="1" type="ORF">ZEAMMB73_Zm00001d023724</name>
</gene>
<reference evidence="1" key="1">
    <citation type="submission" date="2015-12" db="EMBL/GenBank/DDBJ databases">
        <title>Update maize B73 reference genome by single molecule sequencing technologies.</title>
        <authorList>
            <consortium name="Maize Genome Sequencing Project"/>
            <person name="Ware D."/>
        </authorList>
    </citation>
    <scope>NUCLEOTIDE SEQUENCE</scope>
    <source>
        <tissue evidence="1">Seedling</tissue>
    </source>
</reference>
<dbReference type="EMBL" id="CM000786">
    <property type="protein sequence ID" value="AQK39899.1"/>
    <property type="molecule type" value="Genomic_DNA"/>
</dbReference>
<accession>A0A1D6IV70</accession>
<dbReference type="AlphaFoldDB" id="A0A1D6IV70"/>
<protein>
    <submittedName>
        <fullName evidence="1">Uncharacterized protein</fullName>
    </submittedName>
</protein>
<evidence type="ECO:0000313" key="1">
    <source>
        <dbReference type="EMBL" id="AQK39899.1"/>
    </source>
</evidence>